<dbReference type="eggNOG" id="ENOG502S9K2">
    <property type="taxonomic scope" value="Eukaryota"/>
</dbReference>
<evidence type="ECO:0000313" key="2">
    <source>
        <dbReference type="EMBL" id="EEC50616.1"/>
    </source>
</evidence>
<dbReference type="AlphaFoldDB" id="B7FT94"/>
<evidence type="ECO:0000256" key="1">
    <source>
        <dbReference type="SAM" id="SignalP"/>
    </source>
</evidence>
<dbReference type="OrthoDB" id="197846at2759"/>
<feature type="chain" id="PRO_5002855305" evidence="1">
    <location>
        <begin position="20"/>
        <end position="299"/>
    </location>
</feature>
<dbReference type="Gene3D" id="1.20.120.520">
    <property type="entry name" value="nmb1532 protein domain like"/>
    <property type="match status" value="1"/>
</dbReference>
<protein>
    <submittedName>
        <fullName evidence="2">Uncharacterized protein</fullName>
    </submittedName>
</protein>
<dbReference type="HOGENOM" id="CLU_932101_0_0_1"/>
<name>B7FT94_PHATC</name>
<feature type="signal peptide" evidence="1">
    <location>
        <begin position="1"/>
        <end position="19"/>
    </location>
</feature>
<dbReference type="InParanoid" id="B7FT94"/>
<evidence type="ECO:0000313" key="3">
    <source>
        <dbReference type="Proteomes" id="UP000000759"/>
    </source>
</evidence>
<reference evidence="2 3" key="1">
    <citation type="journal article" date="2008" name="Nature">
        <title>The Phaeodactylum genome reveals the evolutionary history of diatom genomes.</title>
        <authorList>
            <person name="Bowler C."/>
            <person name="Allen A.E."/>
            <person name="Badger J.H."/>
            <person name="Grimwood J."/>
            <person name="Jabbari K."/>
            <person name="Kuo A."/>
            <person name="Maheswari U."/>
            <person name="Martens C."/>
            <person name="Maumus F."/>
            <person name="Otillar R.P."/>
            <person name="Rayko E."/>
            <person name="Salamov A."/>
            <person name="Vandepoele K."/>
            <person name="Beszteri B."/>
            <person name="Gruber A."/>
            <person name="Heijde M."/>
            <person name="Katinka M."/>
            <person name="Mock T."/>
            <person name="Valentin K."/>
            <person name="Verret F."/>
            <person name="Berges J.A."/>
            <person name="Brownlee C."/>
            <person name="Cadoret J.P."/>
            <person name="Chiovitti A."/>
            <person name="Choi C.J."/>
            <person name="Coesel S."/>
            <person name="De Martino A."/>
            <person name="Detter J.C."/>
            <person name="Durkin C."/>
            <person name="Falciatore A."/>
            <person name="Fournet J."/>
            <person name="Haruta M."/>
            <person name="Huysman M.J."/>
            <person name="Jenkins B.D."/>
            <person name="Jiroutova K."/>
            <person name="Jorgensen R.E."/>
            <person name="Joubert Y."/>
            <person name="Kaplan A."/>
            <person name="Kroger N."/>
            <person name="Kroth P.G."/>
            <person name="La Roche J."/>
            <person name="Lindquist E."/>
            <person name="Lommer M."/>
            <person name="Martin-Jezequel V."/>
            <person name="Lopez P.J."/>
            <person name="Lucas S."/>
            <person name="Mangogna M."/>
            <person name="McGinnis K."/>
            <person name="Medlin L.K."/>
            <person name="Montsant A."/>
            <person name="Oudot-Le Secq M.P."/>
            <person name="Napoli C."/>
            <person name="Obornik M."/>
            <person name="Parker M.S."/>
            <person name="Petit J.L."/>
            <person name="Porcel B.M."/>
            <person name="Poulsen N."/>
            <person name="Robison M."/>
            <person name="Rychlewski L."/>
            <person name="Rynearson T.A."/>
            <person name="Schmutz J."/>
            <person name="Shapiro H."/>
            <person name="Siaut M."/>
            <person name="Stanley M."/>
            <person name="Sussman M.R."/>
            <person name="Taylor A.R."/>
            <person name="Vardi A."/>
            <person name="von Dassow P."/>
            <person name="Vyverman W."/>
            <person name="Willis A."/>
            <person name="Wyrwicz L.S."/>
            <person name="Rokhsar D.S."/>
            <person name="Weissenbach J."/>
            <person name="Armbrust E.V."/>
            <person name="Green B.R."/>
            <person name="Van de Peer Y."/>
            <person name="Grigoriev I.V."/>
        </authorList>
    </citation>
    <scope>NUCLEOTIDE SEQUENCE [LARGE SCALE GENOMIC DNA]</scope>
    <source>
        <strain evidence="2 3">CCAP 1055/1</strain>
    </source>
</reference>
<keyword evidence="1" id="KW-0732">Signal</keyword>
<dbReference type="EMBL" id="CM000606">
    <property type="protein sequence ID" value="EEC50616.1"/>
    <property type="molecule type" value="Genomic_DNA"/>
</dbReference>
<dbReference type="KEGG" id="pti:PHATRDRAFT_43729"/>
<sequence>MRGSLVCLLIHLAAAVSWGLPWSGDATSCVRFEEATVDADGPNTENDLASAEAKIADFLEATPTNGKFHVQGWRWHTMSLVREADRLNKLATKLLEKSSSDEAHSLEKEVDYVVGFNMKGLHKIERDLFFPWVRKKMELSIKNPDFAKAFSTVMDQLEGDRQTMETLGMSLAEITRMAADSDNPSNVRMDAYDAVASMSATLAKYGRAMLEREDKFLVPAVANIVPESEQKSFNNKVIRNLGVFDSRVHLVGMHEAVWQLDKESERKLFDETIPSIPRKMIPRWKRLLYEPAIGKLNDL</sequence>
<gene>
    <name evidence="2" type="ORF">PHATRDRAFT_43729</name>
</gene>
<dbReference type="GeneID" id="7197256"/>
<accession>B7FT94</accession>
<dbReference type="PaxDb" id="2850-Phatr43729"/>
<dbReference type="Proteomes" id="UP000000759">
    <property type="component" value="Chromosome 2"/>
</dbReference>
<dbReference type="RefSeq" id="XP_002177802.1">
    <property type="nucleotide sequence ID" value="XM_002177766.1"/>
</dbReference>
<proteinExistence type="predicted"/>
<reference evidence="3" key="2">
    <citation type="submission" date="2008-08" db="EMBL/GenBank/DDBJ databases">
        <authorList>
            <consortium name="Diatom Consortium"/>
            <person name="Grigoriev I."/>
            <person name="Grimwood J."/>
            <person name="Kuo A."/>
            <person name="Otillar R.P."/>
            <person name="Salamov A."/>
            <person name="Detter J.C."/>
            <person name="Lindquist E."/>
            <person name="Shapiro H."/>
            <person name="Lucas S."/>
            <person name="Glavina del Rio T."/>
            <person name="Pitluck S."/>
            <person name="Rokhsar D."/>
            <person name="Bowler C."/>
        </authorList>
    </citation>
    <scope>GENOME REANNOTATION</scope>
    <source>
        <strain evidence="3">CCAP 1055/1</strain>
    </source>
</reference>
<organism evidence="2 3">
    <name type="scientific">Phaeodactylum tricornutum (strain CCAP 1055/1)</name>
    <dbReference type="NCBI Taxonomy" id="556484"/>
    <lineage>
        <taxon>Eukaryota</taxon>
        <taxon>Sar</taxon>
        <taxon>Stramenopiles</taxon>
        <taxon>Ochrophyta</taxon>
        <taxon>Bacillariophyta</taxon>
        <taxon>Bacillariophyceae</taxon>
        <taxon>Bacillariophycidae</taxon>
        <taxon>Naviculales</taxon>
        <taxon>Phaeodactylaceae</taxon>
        <taxon>Phaeodactylum</taxon>
    </lineage>
</organism>
<dbReference type="OMA" id="FLINGWH"/>
<keyword evidence="3" id="KW-1185">Reference proteome</keyword>